<dbReference type="GO" id="GO:0032259">
    <property type="term" value="P:methylation"/>
    <property type="evidence" value="ECO:0007669"/>
    <property type="project" value="UniProtKB-KW"/>
</dbReference>
<dbReference type="RefSeq" id="WP_380603920.1">
    <property type="nucleotide sequence ID" value="NZ_JBHSDU010000015.1"/>
</dbReference>
<keyword evidence="2 5" id="KW-0808">Transferase</keyword>
<dbReference type="EC" id="2.1.1.-" evidence="5"/>
<keyword evidence="6" id="KW-1185">Reference proteome</keyword>
<dbReference type="GO" id="GO:0008168">
    <property type="term" value="F:methyltransferase activity"/>
    <property type="evidence" value="ECO:0007669"/>
    <property type="project" value="UniProtKB-KW"/>
</dbReference>
<name>A0ABV8T1F6_9GAMM</name>
<organism evidence="5 6">
    <name type="scientific">Steroidobacter flavus</name>
    <dbReference type="NCBI Taxonomy" id="1842136"/>
    <lineage>
        <taxon>Bacteria</taxon>
        <taxon>Pseudomonadati</taxon>
        <taxon>Pseudomonadota</taxon>
        <taxon>Gammaproteobacteria</taxon>
        <taxon>Steroidobacterales</taxon>
        <taxon>Steroidobacteraceae</taxon>
        <taxon>Steroidobacter</taxon>
    </lineage>
</organism>
<feature type="domain" description="Methyltransferase" evidence="4">
    <location>
        <begin position="53"/>
        <end position="149"/>
    </location>
</feature>
<dbReference type="PANTHER" id="PTHR43464">
    <property type="entry name" value="METHYLTRANSFERASE"/>
    <property type="match status" value="1"/>
</dbReference>
<dbReference type="InterPro" id="IPR029063">
    <property type="entry name" value="SAM-dependent_MTases_sf"/>
</dbReference>
<reference evidence="6" key="1">
    <citation type="journal article" date="2019" name="Int. J. Syst. Evol. Microbiol.">
        <title>The Global Catalogue of Microorganisms (GCM) 10K type strain sequencing project: providing services to taxonomists for standard genome sequencing and annotation.</title>
        <authorList>
            <consortium name="The Broad Institute Genomics Platform"/>
            <consortium name="The Broad Institute Genome Sequencing Center for Infectious Disease"/>
            <person name="Wu L."/>
            <person name="Ma J."/>
        </authorList>
    </citation>
    <scope>NUCLEOTIDE SEQUENCE [LARGE SCALE GENOMIC DNA]</scope>
    <source>
        <strain evidence="6">CGMCC 1.10759</strain>
    </source>
</reference>
<dbReference type="EMBL" id="JBHSDU010000015">
    <property type="protein sequence ID" value="MFC4313526.1"/>
    <property type="molecule type" value="Genomic_DNA"/>
</dbReference>
<evidence type="ECO:0000313" key="6">
    <source>
        <dbReference type="Proteomes" id="UP001595904"/>
    </source>
</evidence>
<evidence type="ECO:0000259" key="4">
    <source>
        <dbReference type="Pfam" id="PF13649"/>
    </source>
</evidence>
<dbReference type="InterPro" id="IPR041698">
    <property type="entry name" value="Methyltransf_25"/>
</dbReference>
<dbReference type="Gene3D" id="3.40.50.150">
    <property type="entry name" value="Vaccinia Virus protein VP39"/>
    <property type="match status" value="1"/>
</dbReference>
<proteinExistence type="predicted"/>
<sequence length="284" mass="30698">MSETREVNQDQVALWNEASGRTWVEMQQVLDRMLAPFEVPLLDAAFPGQGGQVLDIGCGAGATTLAMAQRLGASGRCVGADISEPLLTAAKARAAAEGINTAMFVQADAQTHAFDPHSFDAVISRFGVMFFDDSEAAFKNIRRAVRPGGKLAFVAWRSPAQNPFMTTAKRAAEPLLTNMPAPDPNAPGQFAFADGDRVRRILEASGWSDITLERLDVEGTADEAELLAYVTKLGPVGLALREMNDETLRARVTEVVHAAFRPYIKNGVARFGMATWRVTATSKQ</sequence>
<comment type="caution">
    <text evidence="5">The sequence shown here is derived from an EMBL/GenBank/DDBJ whole genome shotgun (WGS) entry which is preliminary data.</text>
</comment>
<gene>
    <name evidence="5" type="ORF">ACFPN2_30900</name>
</gene>
<evidence type="ECO:0000256" key="1">
    <source>
        <dbReference type="ARBA" id="ARBA00022603"/>
    </source>
</evidence>
<keyword evidence="3" id="KW-0949">S-adenosyl-L-methionine</keyword>
<evidence type="ECO:0000313" key="5">
    <source>
        <dbReference type="EMBL" id="MFC4313526.1"/>
    </source>
</evidence>
<dbReference type="Pfam" id="PF13649">
    <property type="entry name" value="Methyltransf_25"/>
    <property type="match status" value="1"/>
</dbReference>
<dbReference type="Proteomes" id="UP001595904">
    <property type="component" value="Unassembled WGS sequence"/>
</dbReference>
<keyword evidence="1 5" id="KW-0489">Methyltransferase</keyword>
<protein>
    <submittedName>
        <fullName evidence="5">Class I SAM-dependent methyltransferase</fullName>
        <ecNumber evidence="5">2.1.1.-</ecNumber>
    </submittedName>
</protein>
<evidence type="ECO:0000256" key="3">
    <source>
        <dbReference type="ARBA" id="ARBA00022691"/>
    </source>
</evidence>
<dbReference type="PANTHER" id="PTHR43464:SF19">
    <property type="entry name" value="UBIQUINONE BIOSYNTHESIS O-METHYLTRANSFERASE, MITOCHONDRIAL"/>
    <property type="match status" value="1"/>
</dbReference>
<dbReference type="SUPFAM" id="SSF53335">
    <property type="entry name" value="S-adenosyl-L-methionine-dependent methyltransferases"/>
    <property type="match status" value="1"/>
</dbReference>
<evidence type="ECO:0000256" key="2">
    <source>
        <dbReference type="ARBA" id="ARBA00022679"/>
    </source>
</evidence>
<accession>A0ABV8T1F6</accession>
<dbReference type="CDD" id="cd02440">
    <property type="entry name" value="AdoMet_MTases"/>
    <property type="match status" value="1"/>
</dbReference>